<name>A0A5S4FVI5_9ACTN</name>
<keyword evidence="3" id="KW-1185">Reference proteome</keyword>
<reference evidence="2 3" key="1">
    <citation type="submission" date="2019-05" db="EMBL/GenBank/DDBJ databases">
        <title>Draft genome sequence of Nonomuraea zeae DSM 100528.</title>
        <authorList>
            <person name="Saricaoglu S."/>
            <person name="Isik K."/>
        </authorList>
    </citation>
    <scope>NUCLEOTIDE SEQUENCE [LARGE SCALE GENOMIC DNA]</scope>
    <source>
        <strain evidence="2 3">DSM 100528</strain>
    </source>
</reference>
<dbReference type="InterPro" id="IPR001509">
    <property type="entry name" value="Epimerase_deHydtase"/>
</dbReference>
<dbReference type="OrthoDB" id="9787292at2"/>
<dbReference type="Gene3D" id="3.40.50.720">
    <property type="entry name" value="NAD(P)-binding Rossmann-like Domain"/>
    <property type="match status" value="1"/>
</dbReference>
<accession>A0A5S4FVI5</accession>
<comment type="caution">
    <text evidence="2">The sequence shown here is derived from an EMBL/GenBank/DDBJ whole genome shotgun (WGS) entry which is preliminary data.</text>
</comment>
<dbReference type="AlphaFoldDB" id="A0A5S4FVI5"/>
<dbReference type="EMBL" id="VCKX01000238">
    <property type="protein sequence ID" value="TMR24612.1"/>
    <property type="molecule type" value="Genomic_DNA"/>
</dbReference>
<dbReference type="PANTHER" id="PTHR48079:SF6">
    <property type="entry name" value="NAD(P)-BINDING DOMAIN-CONTAINING PROTEIN-RELATED"/>
    <property type="match status" value="1"/>
</dbReference>
<dbReference type="Proteomes" id="UP000306628">
    <property type="component" value="Unassembled WGS sequence"/>
</dbReference>
<dbReference type="InterPro" id="IPR051783">
    <property type="entry name" value="NAD(P)-dependent_oxidoreduct"/>
</dbReference>
<dbReference type="GO" id="GO:0004029">
    <property type="term" value="F:aldehyde dehydrogenase (NAD+) activity"/>
    <property type="evidence" value="ECO:0007669"/>
    <property type="project" value="TreeGrafter"/>
</dbReference>
<dbReference type="RefSeq" id="WP_138696229.1">
    <property type="nucleotide sequence ID" value="NZ_JBHSAZ010000114.1"/>
</dbReference>
<protein>
    <submittedName>
        <fullName evidence="2">SDR family oxidoreductase</fullName>
    </submittedName>
</protein>
<evidence type="ECO:0000313" key="2">
    <source>
        <dbReference type="EMBL" id="TMR24612.1"/>
    </source>
</evidence>
<organism evidence="2 3">
    <name type="scientific">Nonomuraea zeae</name>
    <dbReference type="NCBI Taxonomy" id="1642303"/>
    <lineage>
        <taxon>Bacteria</taxon>
        <taxon>Bacillati</taxon>
        <taxon>Actinomycetota</taxon>
        <taxon>Actinomycetes</taxon>
        <taxon>Streptosporangiales</taxon>
        <taxon>Streptosporangiaceae</taxon>
        <taxon>Nonomuraea</taxon>
    </lineage>
</organism>
<evidence type="ECO:0000313" key="3">
    <source>
        <dbReference type="Proteomes" id="UP000306628"/>
    </source>
</evidence>
<evidence type="ECO:0000259" key="1">
    <source>
        <dbReference type="Pfam" id="PF01370"/>
    </source>
</evidence>
<dbReference type="CDD" id="cd05262">
    <property type="entry name" value="SDR_a7"/>
    <property type="match status" value="1"/>
</dbReference>
<dbReference type="PANTHER" id="PTHR48079">
    <property type="entry name" value="PROTEIN YEEZ"/>
    <property type="match status" value="1"/>
</dbReference>
<dbReference type="GO" id="GO:0005737">
    <property type="term" value="C:cytoplasm"/>
    <property type="evidence" value="ECO:0007669"/>
    <property type="project" value="TreeGrafter"/>
</dbReference>
<gene>
    <name evidence="2" type="ORF">ETD85_46345</name>
</gene>
<proteinExistence type="predicted"/>
<dbReference type="SUPFAM" id="SSF51735">
    <property type="entry name" value="NAD(P)-binding Rossmann-fold domains"/>
    <property type="match status" value="1"/>
</dbReference>
<sequence length="297" mass="30793">MRVFVTGASGFVGSAVVRELLDAGHQVLGLARSDQAAASLTAAGAEVHRGSLEDLGSLRGAAAGSDGVIHLAFIHDFSDFQSAAMTDRRAIEVLGETLAGSDRPFVITSGTAGLAPGHLATEVDAPAPESFAALRFASEVAALSSAEHGVRVSVVRLPPTVHDKGDHGFVPQLIGIARAKGVSAYPGDGANRWPAVHRLDAARLFRLALETAPAGTRLHAVGEEGVAVREIAEVIGRHTALPVTSIPLAEADGHFGFLGSFFSTDIPASSEATRKQLGWQPVHPGLIADLEQGHYFG</sequence>
<dbReference type="Pfam" id="PF01370">
    <property type="entry name" value="Epimerase"/>
    <property type="match status" value="1"/>
</dbReference>
<feature type="domain" description="NAD-dependent epimerase/dehydratase" evidence="1">
    <location>
        <begin position="3"/>
        <end position="212"/>
    </location>
</feature>
<dbReference type="InterPro" id="IPR036291">
    <property type="entry name" value="NAD(P)-bd_dom_sf"/>
</dbReference>